<comment type="caution">
    <text evidence="2">The sequence shown here is derived from an EMBL/GenBank/DDBJ whole genome shotgun (WGS) entry which is preliminary data.</text>
</comment>
<dbReference type="InterPro" id="IPR043131">
    <property type="entry name" value="BCAT-like_N"/>
</dbReference>
<accession>A0ABP6T8D8</accession>
<dbReference type="InterPro" id="IPR043132">
    <property type="entry name" value="BCAT-like_C"/>
</dbReference>
<dbReference type="InterPro" id="IPR036038">
    <property type="entry name" value="Aminotransferase-like"/>
</dbReference>
<keyword evidence="2" id="KW-0456">Lyase</keyword>
<dbReference type="Gene3D" id="3.20.10.10">
    <property type="entry name" value="D-amino Acid Aminotransferase, subunit A, domain 2"/>
    <property type="match status" value="1"/>
</dbReference>
<sequence>MATRALAVLGRGLLPVDTPIARADDAGLTRGDGVFETVHVRYGKPWQLDEHLVRMAGSARILGIALPPVEELAALVESVLVDAHGDEEVGVKIVCTRGPETGQPEPPTVFATMFDVPPAAQRGRREGVSVVTVSLGVPADVRSGAPWLLGGAKTLSYAVNMAALRYAAETGADDALMLSTEGTVLEAPTATVVWAAGGALRTVPVDTGILAGTTVNYLLDHADELGLRAERTRAHLDDLFAADEAWLCSSVRGAARIKALDGKPIGERGLTAGVQRILGFPV</sequence>
<dbReference type="CDD" id="cd00449">
    <property type="entry name" value="PLPDE_IV"/>
    <property type="match status" value="1"/>
</dbReference>
<evidence type="ECO:0000313" key="2">
    <source>
        <dbReference type="EMBL" id="GAA3395325.1"/>
    </source>
</evidence>
<dbReference type="InterPro" id="IPR001544">
    <property type="entry name" value="Aminotrans_IV"/>
</dbReference>
<dbReference type="SUPFAM" id="SSF56752">
    <property type="entry name" value="D-aminoacid aminotransferase-like PLP-dependent enzymes"/>
    <property type="match status" value="1"/>
</dbReference>
<evidence type="ECO:0000256" key="1">
    <source>
        <dbReference type="ARBA" id="ARBA00009320"/>
    </source>
</evidence>
<dbReference type="EMBL" id="BAAAYN010000048">
    <property type="protein sequence ID" value="GAA3395325.1"/>
    <property type="molecule type" value="Genomic_DNA"/>
</dbReference>
<comment type="similarity">
    <text evidence="1">Belongs to the class-IV pyridoxal-phosphate-dependent aminotransferase family.</text>
</comment>
<proteinExistence type="inferred from homology"/>
<dbReference type="PANTHER" id="PTHR42743">
    <property type="entry name" value="AMINO-ACID AMINOTRANSFERASE"/>
    <property type="match status" value="1"/>
</dbReference>
<dbReference type="GO" id="GO:0016829">
    <property type="term" value="F:lyase activity"/>
    <property type="evidence" value="ECO:0007669"/>
    <property type="project" value="UniProtKB-KW"/>
</dbReference>
<gene>
    <name evidence="2" type="ORF">GCM10020369_68010</name>
</gene>
<dbReference type="Pfam" id="PF01063">
    <property type="entry name" value="Aminotran_4"/>
    <property type="match status" value="1"/>
</dbReference>
<name>A0ABP6T8D8_9ACTN</name>
<dbReference type="RefSeq" id="WP_345732368.1">
    <property type="nucleotide sequence ID" value="NZ_BAAAYN010000048.1"/>
</dbReference>
<keyword evidence="3" id="KW-1185">Reference proteome</keyword>
<protein>
    <submittedName>
        <fullName evidence="2">Aminodeoxychorismate lyase</fullName>
    </submittedName>
</protein>
<dbReference type="InterPro" id="IPR050571">
    <property type="entry name" value="Class-IV_PLP-Dep_Aminotrnsfr"/>
</dbReference>
<reference evidence="3" key="1">
    <citation type="journal article" date="2019" name="Int. J. Syst. Evol. Microbiol.">
        <title>The Global Catalogue of Microorganisms (GCM) 10K type strain sequencing project: providing services to taxonomists for standard genome sequencing and annotation.</title>
        <authorList>
            <consortium name="The Broad Institute Genomics Platform"/>
            <consortium name="The Broad Institute Genome Sequencing Center for Infectious Disease"/>
            <person name="Wu L."/>
            <person name="Ma J."/>
        </authorList>
    </citation>
    <scope>NUCLEOTIDE SEQUENCE [LARGE SCALE GENOMIC DNA]</scope>
    <source>
        <strain evidence="3">JCM 9458</strain>
    </source>
</reference>
<organism evidence="2 3">
    <name type="scientific">Cryptosporangium minutisporangium</name>
    <dbReference type="NCBI Taxonomy" id="113569"/>
    <lineage>
        <taxon>Bacteria</taxon>
        <taxon>Bacillati</taxon>
        <taxon>Actinomycetota</taxon>
        <taxon>Actinomycetes</taxon>
        <taxon>Cryptosporangiales</taxon>
        <taxon>Cryptosporangiaceae</taxon>
        <taxon>Cryptosporangium</taxon>
    </lineage>
</organism>
<dbReference type="Proteomes" id="UP001501676">
    <property type="component" value="Unassembled WGS sequence"/>
</dbReference>
<evidence type="ECO:0000313" key="3">
    <source>
        <dbReference type="Proteomes" id="UP001501676"/>
    </source>
</evidence>
<dbReference type="Gene3D" id="3.30.470.10">
    <property type="match status" value="1"/>
</dbReference>
<dbReference type="PANTHER" id="PTHR42743:SF11">
    <property type="entry name" value="AMINODEOXYCHORISMATE LYASE"/>
    <property type="match status" value="1"/>
</dbReference>